<sequence>MSGAFHPSPPRWLLVLIRVCLWLAAYLPCMPLEHRESQDWLRPGGPTYLRPESEARATRQAPSIRVHHAGHAAHCMLHLSRVLLWLA</sequence>
<evidence type="ECO:0000313" key="2">
    <source>
        <dbReference type="WBParaSite" id="MCU_013085-RA"/>
    </source>
</evidence>
<dbReference type="WBParaSite" id="MCU_013085-RA">
    <property type="protein sequence ID" value="MCU_013085-RA"/>
    <property type="gene ID" value="MCU_013085"/>
</dbReference>
<protein>
    <submittedName>
        <fullName evidence="2">Secreted protein</fullName>
    </submittedName>
</protein>
<accession>A0A5K3G4J1</accession>
<dbReference type="AlphaFoldDB" id="A0A5K3G4J1"/>
<organism evidence="2">
    <name type="scientific">Mesocestoides corti</name>
    <name type="common">Flatworm</name>
    <dbReference type="NCBI Taxonomy" id="53468"/>
    <lineage>
        <taxon>Eukaryota</taxon>
        <taxon>Metazoa</taxon>
        <taxon>Spiralia</taxon>
        <taxon>Lophotrochozoa</taxon>
        <taxon>Platyhelminthes</taxon>
        <taxon>Cestoda</taxon>
        <taxon>Eucestoda</taxon>
        <taxon>Cyclophyllidea</taxon>
        <taxon>Mesocestoididae</taxon>
        <taxon>Mesocestoides</taxon>
    </lineage>
</organism>
<reference evidence="2" key="1">
    <citation type="submission" date="2019-11" db="UniProtKB">
        <authorList>
            <consortium name="WormBaseParasite"/>
        </authorList>
    </citation>
    <scope>IDENTIFICATION</scope>
</reference>
<feature type="signal peptide" evidence="1">
    <location>
        <begin position="1"/>
        <end position="24"/>
    </location>
</feature>
<feature type="chain" id="PRO_5024313045" evidence="1">
    <location>
        <begin position="25"/>
        <end position="87"/>
    </location>
</feature>
<proteinExistence type="predicted"/>
<keyword evidence="1" id="KW-0732">Signal</keyword>
<name>A0A5K3G4J1_MESCO</name>
<evidence type="ECO:0000256" key="1">
    <source>
        <dbReference type="SAM" id="SignalP"/>
    </source>
</evidence>